<accession>A0AAU7DUJ2</accession>
<evidence type="ECO:0000256" key="2">
    <source>
        <dbReference type="ARBA" id="ARBA00004922"/>
    </source>
</evidence>
<keyword evidence="8 10" id="KW-0472">Membrane</keyword>
<evidence type="ECO:0000256" key="6">
    <source>
        <dbReference type="ARBA" id="ARBA00022692"/>
    </source>
</evidence>
<feature type="transmembrane region" description="Helical" evidence="10">
    <location>
        <begin position="289"/>
        <end position="307"/>
    </location>
</feature>
<keyword evidence="7 10" id="KW-1133">Transmembrane helix</keyword>
<evidence type="ECO:0000256" key="9">
    <source>
        <dbReference type="ARBA" id="ARBA00093617"/>
    </source>
</evidence>
<evidence type="ECO:0000256" key="8">
    <source>
        <dbReference type="ARBA" id="ARBA00023136"/>
    </source>
</evidence>
<evidence type="ECO:0000256" key="3">
    <source>
        <dbReference type="ARBA" id="ARBA00007222"/>
    </source>
</evidence>
<feature type="transmembrane region" description="Helical" evidence="10">
    <location>
        <begin position="470"/>
        <end position="487"/>
    </location>
</feature>
<comment type="pathway">
    <text evidence="2 10">Protein modification; protein glycosylation.</text>
</comment>
<keyword evidence="10" id="KW-1003">Cell membrane</keyword>
<sequence length="571" mass="64036">MDISKGETILAQDAALANEPVDQDGENHGETRRSSSLGERRPQNYEILLSRLFSARFLSLGRTAQDRLWGWLGPLLIAVFAGVIRFIRLGTPGSLVFDETYYVKGAYTLLRNGFENDWPDDPNEAWNAGFLDGYLPAADYVVHPPLGKWMITFGMWLGDPANAFFWRFSTAIVSVIAVFLIARAGRAMFGSTAFGLVAGGLFAIDGVAIVHARTGLLDSFLMFFVVVAFALLIKDRQWRRERLAKLCADRLSAGFALGQYGPRLGWGWYRFFAALSLGLATGVKWSGAYYVAVFCVVAVLWDAAARYQVGIKKWLVGAFLRDALPSAAIMVPTAIAGYGLAWTSWFINPNSYGRQWGAQNPAEYWSWLPGFFNAPLDALRSLIHYHQGVLNFHTGLTSEHTYEAKAWGWLLQIRPTSFFWEKSARGENGCSSSECASAVTSIGNPLIWWIGTAAFLIAIFLLVRKFDWRAGAIVAGIAAGWVPWLFFPDRTIFTFYTIVFAPFMYLAVAYLALVIWERWGTDPVTRGRVKIWFVAVAGLIVVVSVFFYPVWTGIQVPMWFWQMHNWLPTWV</sequence>
<organism evidence="13">
    <name type="scientific">Jonesiaceae bacterium BS-20</name>
    <dbReference type="NCBI Taxonomy" id="3120821"/>
    <lineage>
        <taxon>Bacteria</taxon>
        <taxon>Bacillati</taxon>
        <taxon>Actinomycetota</taxon>
        <taxon>Actinomycetes</taxon>
        <taxon>Micrococcales</taxon>
        <taxon>Jonesiaceae</taxon>
    </lineage>
</organism>
<feature type="domain" description="Protein O-mannosyl-transferase C-terminal four TM" evidence="12">
    <location>
        <begin position="379"/>
        <end position="504"/>
    </location>
</feature>
<name>A0AAU7DUJ2_9MICO</name>
<feature type="transmembrane region" description="Helical" evidence="10">
    <location>
        <begin position="446"/>
        <end position="463"/>
    </location>
</feature>
<comment type="similarity">
    <text evidence="3 10">Belongs to the glycosyltransferase 39 family.</text>
</comment>
<evidence type="ECO:0000256" key="7">
    <source>
        <dbReference type="ARBA" id="ARBA00022989"/>
    </source>
</evidence>
<dbReference type="InterPro" id="IPR027005">
    <property type="entry name" value="PMT-like"/>
</dbReference>
<dbReference type="GO" id="GO:0005886">
    <property type="term" value="C:plasma membrane"/>
    <property type="evidence" value="ECO:0007669"/>
    <property type="project" value="UniProtKB-SubCell"/>
</dbReference>
<dbReference type="GO" id="GO:0004169">
    <property type="term" value="F:dolichyl-phosphate-mannose-protein mannosyltransferase activity"/>
    <property type="evidence" value="ECO:0007669"/>
    <property type="project" value="UniProtKB-UniRule"/>
</dbReference>
<feature type="domain" description="ArnT-like N-terminal" evidence="11">
    <location>
        <begin position="77"/>
        <end position="316"/>
    </location>
</feature>
<evidence type="ECO:0000256" key="1">
    <source>
        <dbReference type="ARBA" id="ARBA00004127"/>
    </source>
</evidence>
<dbReference type="Pfam" id="PF02366">
    <property type="entry name" value="PMT"/>
    <property type="match status" value="1"/>
</dbReference>
<comment type="subcellular location">
    <subcellularLocation>
        <location evidence="10">Cell membrane</location>
    </subcellularLocation>
    <subcellularLocation>
        <location evidence="1">Endomembrane system</location>
        <topology evidence="1">Multi-pass membrane protein</topology>
    </subcellularLocation>
</comment>
<feature type="transmembrane region" description="Helical" evidence="10">
    <location>
        <begin position="267"/>
        <end position="283"/>
    </location>
</feature>
<feature type="transmembrane region" description="Helical" evidence="10">
    <location>
        <begin position="216"/>
        <end position="233"/>
    </location>
</feature>
<dbReference type="EMBL" id="CP146203">
    <property type="protein sequence ID" value="XBH21847.1"/>
    <property type="molecule type" value="Genomic_DNA"/>
</dbReference>
<dbReference type="Pfam" id="PF16192">
    <property type="entry name" value="PMT_4TMC"/>
    <property type="match status" value="1"/>
</dbReference>
<feature type="transmembrane region" description="Helical" evidence="10">
    <location>
        <begin position="493"/>
        <end position="519"/>
    </location>
</feature>
<feature type="transmembrane region" description="Helical" evidence="10">
    <location>
        <begin position="164"/>
        <end position="182"/>
    </location>
</feature>
<protein>
    <recommendedName>
        <fullName evidence="9 10">Polyprenol-phosphate-mannose--protein mannosyltransferase</fullName>
        <ecNumber evidence="10">2.4.1.-</ecNumber>
    </recommendedName>
</protein>
<dbReference type="PANTHER" id="PTHR10050:SF46">
    <property type="entry name" value="PROTEIN O-MANNOSYL-TRANSFERASE 2"/>
    <property type="match status" value="1"/>
</dbReference>
<feature type="transmembrane region" description="Helical" evidence="10">
    <location>
        <begin position="531"/>
        <end position="551"/>
    </location>
</feature>
<dbReference type="InterPro" id="IPR003342">
    <property type="entry name" value="ArnT-like_N"/>
</dbReference>
<dbReference type="PANTHER" id="PTHR10050">
    <property type="entry name" value="DOLICHYL-PHOSPHATE-MANNOSE--PROTEIN MANNOSYLTRANSFERASE"/>
    <property type="match status" value="1"/>
</dbReference>
<evidence type="ECO:0000256" key="10">
    <source>
        <dbReference type="RuleBase" id="RU367007"/>
    </source>
</evidence>
<evidence type="ECO:0000256" key="4">
    <source>
        <dbReference type="ARBA" id="ARBA00022676"/>
    </source>
</evidence>
<evidence type="ECO:0000259" key="12">
    <source>
        <dbReference type="Pfam" id="PF16192"/>
    </source>
</evidence>
<keyword evidence="6 10" id="KW-0812">Transmembrane</keyword>
<keyword evidence="5 10" id="KW-0808">Transferase</keyword>
<feature type="transmembrane region" description="Helical" evidence="10">
    <location>
        <begin position="68"/>
        <end position="87"/>
    </location>
</feature>
<dbReference type="AlphaFoldDB" id="A0AAU7DUJ2"/>
<keyword evidence="4 10" id="KW-0328">Glycosyltransferase</keyword>
<comment type="function">
    <text evidence="10">Protein O-mannosyltransferase that catalyzes the transfer of a single mannose residue from a polyprenol phospho-mannosyl lipidic donor to the hydroxyl group of selected serine and threonine residues in acceptor proteins.</text>
</comment>
<proteinExistence type="inferred from homology"/>
<gene>
    <name evidence="13" type="ORF">V5R04_01060</name>
</gene>
<reference evidence="13" key="1">
    <citation type="submission" date="2024-02" db="EMBL/GenBank/DDBJ databases">
        <title>Tomenella chthoni gen. nov. sp. nov., a member of the family Jonesiaceae isolated from bat guano.</title>
        <authorList>
            <person name="Miller S.L."/>
            <person name="King J."/>
            <person name="Sankaranarayanan K."/>
            <person name="Lawson P.A."/>
        </authorList>
    </citation>
    <scope>NUCLEOTIDE SEQUENCE</scope>
    <source>
        <strain evidence="13">BS-20</strain>
    </source>
</reference>
<evidence type="ECO:0000259" key="11">
    <source>
        <dbReference type="Pfam" id="PF02366"/>
    </source>
</evidence>
<feature type="transmembrane region" description="Helical" evidence="10">
    <location>
        <begin position="189"/>
        <end position="210"/>
    </location>
</feature>
<dbReference type="InterPro" id="IPR032421">
    <property type="entry name" value="PMT_4TMC"/>
</dbReference>
<evidence type="ECO:0000313" key="13">
    <source>
        <dbReference type="EMBL" id="XBH21847.1"/>
    </source>
</evidence>
<feature type="transmembrane region" description="Helical" evidence="10">
    <location>
        <begin position="327"/>
        <end position="347"/>
    </location>
</feature>
<dbReference type="EC" id="2.4.1.-" evidence="10"/>
<evidence type="ECO:0000256" key="5">
    <source>
        <dbReference type="ARBA" id="ARBA00022679"/>
    </source>
</evidence>
<dbReference type="GO" id="GO:0012505">
    <property type="term" value="C:endomembrane system"/>
    <property type="evidence" value="ECO:0007669"/>
    <property type="project" value="UniProtKB-SubCell"/>
</dbReference>